<dbReference type="InterPro" id="IPR003114">
    <property type="entry name" value="Phox_assoc"/>
</dbReference>
<dbReference type="Proteomes" id="UP000005666">
    <property type="component" value="Chromosome 12"/>
</dbReference>
<organism evidence="2 3">
    <name type="scientific">Tetrapisispora phaffii (strain ATCC 24235 / CBS 4417 / NBRC 1672 / NRRL Y-8282 / UCD 70-5)</name>
    <name type="common">Yeast</name>
    <name type="synonym">Fabospora phaffii</name>
    <dbReference type="NCBI Taxonomy" id="1071381"/>
    <lineage>
        <taxon>Eukaryota</taxon>
        <taxon>Fungi</taxon>
        <taxon>Dikarya</taxon>
        <taxon>Ascomycota</taxon>
        <taxon>Saccharomycotina</taxon>
        <taxon>Saccharomycetes</taxon>
        <taxon>Saccharomycetales</taxon>
        <taxon>Saccharomycetaceae</taxon>
        <taxon>Tetrapisispora</taxon>
    </lineage>
</organism>
<proteinExistence type="predicted"/>
<sequence length="528" mass="61511">MSDIRYNANSTIVQRYQRFNTNKMKLRKAQRISNPTSDGQWNNANNISIGDAHSNTELIDTSNNLNAINRFSITDCIHTDFEQGIKITADENKHNCTVSHFNKVTEQNRHYDILDEPFQCKYPKDSTEYIRELCLSLYPSEVKYSILKINPGPQLHMHAIFALFFNNYVQSWYGTKIAVSNDEFMIKLFEISNKTITYVTNGMAKTNILLLDDISYIISQHFKTIKDIYKYDTLDLGAKSNYERYCLYQDDYVRDFPILLTAYIQDSLGGTSELQNSFVDALVDGILLTCVADNICEPYYILKGITKACDALLQKNQTEKKKDLSANVLEKASFYYSKYKIIRDKLRKMKLNFDLNQINKKMATNRKEKSIFEYYLPTFILFDIFHLNTKYPFIYAFIRVASHIVRSIPFLNYLLNALTFTYIYEKFSKHDIPKNSLIMLRTLLFPNDNLMGHSSPIPTGAEYEKYMEACVEKLWKVIQLHNLDMYLSINQIDVTNFVHILVFDKQSNKILAFKIVTTVLAHLEESNN</sequence>
<dbReference type="eggNOG" id="ENOG502RYUQ">
    <property type="taxonomic scope" value="Eukaryota"/>
</dbReference>
<dbReference type="OrthoDB" id="5582218at2759"/>
<dbReference type="AlphaFoldDB" id="G8BZW5"/>
<name>G8BZW5_TETPH</name>
<dbReference type="STRING" id="1071381.G8BZW5"/>
<dbReference type="OMA" id="ICIRIKL"/>
<keyword evidence="3" id="KW-1185">Reference proteome</keyword>
<evidence type="ECO:0000313" key="2">
    <source>
        <dbReference type="EMBL" id="CCE65443.1"/>
    </source>
</evidence>
<dbReference type="GeneID" id="11531662"/>
<protein>
    <recommendedName>
        <fullName evidence="1">PXA domain-containing protein</fullName>
    </recommendedName>
</protein>
<dbReference type="RefSeq" id="XP_003687877.1">
    <property type="nucleotide sequence ID" value="XM_003687829.1"/>
</dbReference>
<evidence type="ECO:0000259" key="1">
    <source>
        <dbReference type="Pfam" id="PF02194"/>
    </source>
</evidence>
<accession>G8BZW5</accession>
<evidence type="ECO:0000313" key="3">
    <source>
        <dbReference type="Proteomes" id="UP000005666"/>
    </source>
</evidence>
<gene>
    <name evidence="2" type="primary">TPHA0L00860</name>
    <name evidence="2" type="ordered locus">TPHA_0L00860</name>
</gene>
<feature type="domain" description="PXA" evidence="1">
    <location>
        <begin position="156"/>
        <end position="306"/>
    </location>
</feature>
<dbReference type="Pfam" id="PF02194">
    <property type="entry name" value="PXA"/>
    <property type="match status" value="1"/>
</dbReference>
<dbReference type="KEGG" id="tpf:TPHA_0L00860"/>
<dbReference type="EMBL" id="HE612867">
    <property type="protein sequence ID" value="CCE65443.1"/>
    <property type="molecule type" value="Genomic_DNA"/>
</dbReference>
<dbReference type="HOGENOM" id="CLU_038967_0_0_1"/>
<reference evidence="2 3" key="1">
    <citation type="journal article" date="2011" name="Proc. Natl. Acad. Sci. U.S.A.">
        <title>Evolutionary erosion of yeast sex chromosomes by mating-type switching accidents.</title>
        <authorList>
            <person name="Gordon J.L."/>
            <person name="Armisen D."/>
            <person name="Proux-Wera E."/>
            <person name="Oheigeartaigh S.S."/>
            <person name="Byrne K.P."/>
            <person name="Wolfe K.H."/>
        </authorList>
    </citation>
    <scope>NUCLEOTIDE SEQUENCE [LARGE SCALE GENOMIC DNA]</scope>
    <source>
        <strain evidence="3">ATCC 24235 / CBS 4417 / NBRC 1672 / NRRL Y-8282 / UCD 70-5</strain>
    </source>
</reference>